<evidence type="ECO:0000313" key="2">
    <source>
        <dbReference type="Proteomes" id="UP001432027"/>
    </source>
</evidence>
<keyword evidence="2" id="KW-1185">Reference proteome</keyword>
<name>A0AAV5UJK1_9BILA</name>
<dbReference type="Proteomes" id="UP001432027">
    <property type="component" value="Unassembled WGS sequence"/>
</dbReference>
<protein>
    <submittedName>
        <fullName evidence="1">Uncharacterized protein</fullName>
    </submittedName>
</protein>
<dbReference type="AlphaFoldDB" id="A0AAV5UJK1"/>
<dbReference type="EMBL" id="BTSX01000006">
    <property type="protein sequence ID" value="GMT07241.1"/>
    <property type="molecule type" value="Genomic_DNA"/>
</dbReference>
<organism evidence="1 2">
    <name type="scientific">Pristionchus entomophagus</name>
    <dbReference type="NCBI Taxonomy" id="358040"/>
    <lineage>
        <taxon>Eukaryota</taxon>
        <taxon>Metazoa</taxon>
        <taxon>Ecdysozoa</taxon>
        <taxon>Nematoda</taxon>
        <taxon>Chromadorea</taxon>
        <taxon>Rhabditida</taxon>
        <taxon>Rhabditina</taxon>
        <taxon>Diplogasteromorpha</taxon>
        <taxon>Diplogasteroidea</taxon>
        <taxon>Neodiplogasteridae</taxon>
        <taxon>Pristionchus</taxon>
    </lineage>
</organism>
<gene>
    <name evidence="1" type="ORF">PENTCL1PPCAC_29415</name>
</gene>
<reference evidence="1" key="1">
    <citation type="submission" date="2023-10" db="EMBL/GenBank/DDBJ databases">
        <title>Genome assembly of Pristionchus species.</title>
        <authorList>
            <person name="Yoshida K."/>
            <person name="Sommer R.J."/>
        </authorList>
    </citation>
    <scope>NUCLEOTIDE SEQUENCE</scope>
    <source>
        <strain evidence="1">RS0144</strain>
    </source>
</reference>
<sequence>DKEFFRQQKIGENYVRIWRDCCAFDFGFSYYTAVPLPNHQGVIEHNVWIDSNWIATYVPNTTEPIRWELTQVEAFRID</sequence>
<feature type="non-terminal residue" evidence="1">
    <location>
        <position position="78"/>
    </location>
</feature>
<evidence type="ECO:0000313" key="1">
    <source>
        <dbReference type="EMBL" id="GMT07241.1"/>
    </source>
</evidence>
<feature type="non-terminal residue" evidence="1">
    <location>
        <position position="1"/>
    </location>
</feature>
<proteinExistence type="predicted"/>
<accession>A0AAV5UJK1</accession>
<comment type="caution">
    <text evidence="1">The sequence shown here is derived from an EMBL/GenBank/DDBJ whole genome shotgun (WGS) entry which is preliminary data.</text>
</comment>